<evidence type="ECO:0000313" key="2">
    <source>
        <dbReference type="EMBL" id="SMP00261.1"/>
    </source>
</evidence>
<evidence type="ECO:0000313" key="3">
    <source>
        <dbReference type="Proteomes" id="UP001157946"/>
    </source>
</evidence>
<keyword evidence="1" id="KW-1133">Transmembrane helix</keyword>
<feature type="transmembrane region" description="Helical" evidence="1">
    <location>
        <begin position="220"/>
        <end position="241"/>
    </location>
</feature>
<sequence length="250" mass="28515">MAVFRQELSRAFLGKNFFLALFVAIALCSVGIMMAGLPRPIVAEQAYFPWVFGLEIYSFVVPIICVWPFADTYAMERNSGYLNFVRMRMEHRTYVRIKLLINALVGGVVTSVPTLMLTIFTLSIYPKTFDADNQIGGAFSSLLPENVVLYMFVYVFLHFVFGVVYATFGFGLSLYIQKRYLILTIPFIFYHVFNFLFAQIETLSALKPPSTFLPHTANFSTGWTAFGELLIIFMVSLVFVWKKVSSHEVE</sequence>
<protein>
    <submittedName>
        <fullName evidence="2">Uncharacterized protein</fullName>
    </submittedName>
</protein>
<evidence type="ECO:0000256" key="1">
    <source>
        <dbReference type="SAM" id="Phobius"/>
    </source>
</evidence>
<dbReference type="EMBL" id="FXTU01000001">
    <property type="protein sequence ID" value="SMP00261.1"/>
    <property type="molecule type" value="Genomic_DNA"/>
</dbReference>
<feature type="transmembrane region" description="Helical" evidence="1">
    <location>
        <begin position="147"/>
        <end position="168"/>
    </location>
</feature>
<comment type="caution">
    <text evidence="2">The sequence shown here is derived from an EMBL/GenBank/DDBJ whole genome shotgun (WGS) entry which is preliminary data.</text>
</comment>
<keyword evidence="1" id="KW-0472">Membrane</keyword>
<feature type="transmembrane region" description="Helical" evidence="1">
    <location>
        <begin position="180"/>
        <end position="200"/>
    </location>
</feature>
<keyword evidence="1" id="KW-0812">Transmembrane</keyword>
<name>A0AA46ACL3_9BACL</name>
<accession>A0AA46ACL3</accession>
<feature type="transmembrane region" description="Helical" evidence="1">
    <location>
        <begin position="12"/>
        <end position="35"/>
    </location>
</feature>
<gene>
    <name evidence="2" type="ORF">SAMN06265361_10137</name>
</gene>
<reference evidence="2" key="1">
    <citation type="submission" date="2017-05" db="EMBL/GenBank/DDBJ databases">
        <authorList>
            <person name="Varghese N."/>
            <person name="Submissions S."/>
        </authorList>
    </citation>
    <scope>NUCLEOTIDE SEQUENCE</scope>
    <source>
        <strain evidence="2">DSM 45262</strain>
    </source>
</reference>
<organism evidence="2 3">
    <name type="scientific">Laceyella tengchongensis</name>
    <dbReference type="NCBI Taxonomy" id="574699"/>
    <lineage>
        <taxon>Bacteria</taxon>
        <taxon>Bacillati</taxon>
        <taxon>Bacillota</taxon>
        <taxon>Bacilli</taxon>
        <taxon>Bacillales</taxon>
        <taxon>Thermoactinomycetaceae</taxon>
        <taxon>Laceyella</taxon>
    </lineage>
</organism>
<keyword evidence="3" id="KW-1185">Reference proteome</keyword>
<proteinExistence type="predicted"/>
<dbReference type="AlphaFoldDB" id="A0AA46ACL3"/>
<dbReference type="Proteomes" id="UP001157946">
    <property type="component" value="Unassembled WGS sequence"/>
</dbReference>
<feature type="transmembrane region" description="Helical" evidence="1">
    <location>
        <begin position="47"/>
        <end position="70"/>
    </location>
</feature>
<dbReference type="RefSeq" id="WP_106343142.1">
    <property type="nucleotide sequence ID" value="NZ_FXTU01000001.1"/>
</dbReference>
<feature type="transmembrane region" description="Helical" evidence="1">
    <location>
        <begin position="99"/>
        <end position="125"/>
    </location>
</feature>